<organism evidence="1 2">
    <name type="scientific">Gracilibacillus boraciitolerans JCM 21714</name>
    <dbReference type="NCBI Taxonomy" id="1298598"/>
    <lineage>
        <taxon>Bacteria</taxon>
        <taxon>Bacillati</taxon>
        <taxon>Bacillota</taxon>
        <taxon>Bacilli</taxon>
        <taxon>Bacillales</taxon>
        <taxon>Bacillaceae</taxon>
        <taxon>Gracilibacillus</taxon>
    </lineage>
</organism>
<dbReference type="Proteomes" id="UP000019102">
    <property type="component" value="Unassembled WGS sequence"/>
</dbReference>
<dbReference type="RefSeq" id="WP_035722511.1">
    <property type="nucleotide sequence ID" value="NZ_BAVS01000005.1"/>
</dbReference>
<dbReference type="OrthoDB" id="2970403at2"/>
<keyword evidence="2" id="KW-1185">Reference proteome</keyword>
<evidence type="ECO:0000313" key="2">
    <source>
        <dbReference type="Proteomes" id="UP000019102"/>
    </source>
</evidence>
<dbReference type="EMBL" id="BAVS01000005">
    <property type="protein sequence ID" value="GAE92519.1"/>
    <property type="molecule type" value="Genomic_DNA"/>
</dbReference>
<accession>W4VID5</accession>
<protein>
    <recommendedName>
        <fullName evidence="3">N-acetyltransferase domain-containing protein</fullName>
    </recommendedName>
</protein>
<gene>
    <name evidence="1" type="ORF">JCM21714_1525</name>
</gene>
<evidence type="ECO:0000313" key="1">
    <source>
        <dbReference type="EMBL" id="GAE92519.1"/>
    </source>
</evidence>
<dbReference type="STRING" id="1298598.JCM21714_1525"/>
<reference evidence="1 2" key="1">
    <citation type="journal article" date="2014" name="Genome Announc.">
        <title>Draft Genome Sequence of the Boron-Tolerant and Moderately Halotolerant Bacterium Gracilibacillus boraciitolerans JCM 21714T.</title>
        <authorList>
            <person name="Ahmed I."/>
            <person name="Oshima K."/>
            <person name="Suda W."/>
            <person name="Kitamura K."/>
            <person name="Iida T."/>
            <person name="Ohmori Y."/>
            <person name="Fujiwara T."/>
            <person name="Hattori M."/>
            <person name="Ohkuma M."/>
        </authorList>
    </citation>
    <scope>NUCLEOTIDE SEQUENCE [LARGE SCALE GENOMIC DNA]</scope>
    <source>
        <strain evidence="1 2">JCM 21714</strain>
    </source>
</reference>
<evidence type="ECO:0008006" key="3">
    <source>
        <dbReference type="Google" id="ProtNLM"/>
    </source>
</evidence>
<proteinExistence type="predicted"/>
<dbReference type="eggNOG" id="ENOG5033FAZ">
    <property type="taxonomic scope" value="Bacteria"/>
</dbReference>
<comment type="caution">
    <text evidence="1">The sequence shown here is derived from an EMBL/GenBank/DDBJ whole genome shotgun (WGS) entry which is preliminary data.</text>
</comment>
<dbReference type="AlphaFoldDB" id="W4VID5"/>
<name>W4VID5_9BACI</name>
<sequence length="144" mass="16761">MELKSTKELDQAAFESFFNENSKMLDVDQAEMKKYGYFLYKDQQPTAFFSLLPVDGGESYWLRTLMIKRSPSLMLPVTIIQSAENLTKSYGAKHLFIHSKTEILNQLLEQLGYTQTEQCLDPLIEANWWITSLESVDNYVNRME</sequence>